<evidence type="ECO:0000313" key="2">
    <source>
        <dbReference type="EMBL" id="CAA9568257.1"/>
    </source>
</evidence>
<dbReference type="EMBL" id="CADCWO010000075">
    <property type="protein sequence ID" value="CAA9568257.1"/>
    <property type="molecule type" value="Genomic_DNA"/>
</dbReference>
<organism evidence="2">
    <name type="scientific">uncultured Synechococcales cyanobacterium</name>
    <dbReference type="NCBI Taxonomy" id="1936017"/>
    <lineage>
        <taxon>Bacteria</taxon>
        <taxon>Bacillati</taxon>
        <taxon>Cyanobacteriota</taxon>
        <taxon>Cyanophyceae</taxon>
        <taxon>Synechococcales</taxon>
        <taxon>environmental samples</taxon>
    </lineage>
</organism>
<accession>A0A6J4V8D2</accession>
<feature type="region of interest" description="Disordered" evidence="1">
    <location>
        <begin position="1"/>
        <end position="47"/>
    </location>
</feature>
<sequence length="47" mass="5256">MARSLAASVSKPVSQSKFQNEASATSFETKRQATLTERLREPASDRW</sequence>
<evidence type="ECO:0000256" key="1">
    <source>
        <dbReference type="SAM" id="MobiDB-lite"/>
    </source>
</evidence>
<feature type="compositionally biased region" description="Polar residues" evidence="1">
    <location>
        <begin position="11"/>
        <end position="35"/>
    </location>
</feature>
<gene>
    <name evidence="2" type="ORF">AVDCRST_MAG81-1294</name>
</gene>
<protein>
    <submittedName>
        <fullName evidence="2">Uncharacterized protein</fullName>
    </submittedName>
</protein>
<feature type="compositionally biased region" description="Basic and acidic residues" evidence="1">
    <location>
        <begin position="37"/>
        <end position="47"/>
    </location>
</feature>
<reference evidence="2" key="1">
    <citation type="submission" date="2020-02" db="EMBL/GenBank/DDBJ databases">
        <authorList>
            <person name="Meier V. D."/>
        </authorList>
    </citation>
    <scope>NUCLEOTIDE SEQUENCE</scope>
    <source>
        <strain evidence="2">AVDCRST_MAG81</strain>
    </source>
</reference>
<proteinExistence type="predicted"/>
<dbReference type="AlphaFoldDB" id="A0A6J4V8D2"/>
<name>A0A6J4V8D2_9CYAN</name>